<dbReference type="Pfam" id="PF04480">
    <property type="entry name" value="DUF559"/>
    <property type="match status" value="1"/>
</dbReference>
<protein>
    <submittedName>
        <fullName evidence="2">DUF559 domain-containing protein</fullName>
    </submittedName>
</protein>
<keyword evidence="3" id="KW-1185">Reference proteome</keyword>
<dbReference type="InterPro" id="IPR007569">
    <property type="entry name" value="DUF559"/>
</dbReference>
<dbReference type="RefSeq" id="WP_253645401.1">
    <property type="nucleotide sequence ID" value="NZ_BAAAMO010000002.1"/>
</dbReference>
<gene>
    <name evidence="2" type="ORF">ACFQ04_13475</name>
</gene>
<name>A0ABW3G8I3_9NOCA</name>
<dbReference type="EMBL" id="JBHTIL010000001">
    <property type="protein sequence ID" value="MFD0926747.1"/>
    <property type="molecule type" value="Genomic_DNA"/>
</dbReference>
<accession>A0ABW3G8I3</accession>
<proteinExistence type="predicted"/>
<organism evidence="2 3">
    <name type="scientific">Williamsia deligens</name>
    <dbReference type="NCBI Taxonomy" id="321325"/>
    <lineage>
        <taxon>Bacteria</taxon>
        <taxon>Bacillati</taxon>
        <taxon>Actinomycetota</taxon>
        <taxon>Actinomycetes</taxon>
        <taxon>Mycobacteriales</taxon>
        <taxon>Nocardiaceae</taxon>
        <taxon>Williamsia</taxon>
    </lineage>
</organism>
<dbReference type="SUPFAM" id="SSF52980">
    <property type="entry name" value="Restriction endonuclease-like"/>
    <property type="match status" value="1"/>
</dbReference>
<feature type="domain" description="DUF559" evidence="1">
    <location>
        <begin position="194"/>
        <end position="262"/>
    </location>
</feature>
<evidence type="ECO:0000313" key="2">
    <source>
        <dbReference type="EMBL" id="MFD0926747.1"/>
    </source>
</evidence>
<dbReference type="Proteomes" id="UP001597068">
    <property type="component" value="Unassembled WGS sequence"/>
</dbReference>
<comment type="caution">
    <text evidence="2">The sequence shown here is derived from an EMBL/GenBank/DDBJ whole genome shotgun (WGS) entry which is preliminary data.</text>
</comment>
<dbReference type="InterPro" id="IPR011335">
    <property type="entry name" value="Restrct_endonuc-II-like"/>
</dbReference>
<sequence>MTMNAAVRDVLAAHDGVITRREALEAGLSSSAIGRLVAGGRWRAVAGGVYMATDRAMTDRSRLRLACEAVGDRAVLGGLASMWWQGAAERAPQRVVVVAPRGRRGRVVVGTVILQRELHPEDIATRGGLRVMALPFAAVEAAANEGAVDAFDRALLRRQIDLADAVAAHERYPGRRGAGAAERILAAASGGARSEAERITHQLLRRARIHGWAANVEVSGYVGDIVFREAKVIVEIDGFAFHTDPGAFQRDRERRNALMAAG</sequence>
<evidence type="ECO:0000259" key="1">
    <source>
        <dbReference type="Pfam" id="PF04480"/>
    </source>
</evidence>
<evidence type="ECO:0000313" key="3">
    <source>
        <dbReference type="Proteomes" id="UP001597068"/>
    </source>
</evidence>
<reference evidence="3" key="1">
    <citation type="journal article" date="2019" name="Int. J. Syst. Evol. Microbiol.">
        <title>The Global Catalogue of Microorganisms (GCM) 10K type strain sequencing project: providing services to taxonomists for standard genome sequencing and annotation.</title>
        <authorList>
            <consortium name="The Broad Institute Genomics Platform"/>
            <consortium name="The Broad Institute Genome Sequencing Center for Infectious Disease"/>
            <person name="Wu L."/>
            <person name="Ma J."/>
        </authorList>
    </citation>
    <scope>NUCLEOTIDE SEQUENCE [LARGE SCALE GENOMIC DNA]</scope>
    <source>
        <strain evidence="3">CCUG 50873</strain>
    </source>
</reference>
<dbReference type="Gene3D" id="3.40.960.10">
    <property type="entry name" value="VSR Endonuclease"/>
    <property type="match status" value="1"/>
</dbReference>